<keyword evidence="3" id="KW-1185">Reference proteome</keyword>
<dbReference type="EMBL" id="KZ819332">
    <property type="protein sequence ID" value="PWN19145.1"/>
    <property type="molecule type" value="Genomic_DNA"/>
</dbReference>
<feature type="chain" id="PRO_5016425347" evidence="1">
    <location>
        <begin position="24"/>
        <end position="257"/>
    </location>
</feature>
<gene>
    <name evidence="2" type="ORF">BCV69DRAFT_278329</name>
</gene>
<dbReference type="Proteomes" id="UP000245942">
    <property type="component" value="Unassembled WGS sequence"/>
</dbReference>
<accession>A0A316U846</accession>
<feature type="signal peptide" evidence="1">
    <location>
        <begin position="1"/>
        <end position="23"/>
    </location>
</feature>
<protein>
    <submittedName>
        <fullName evidence="2">Uncharacterized protein</fullName>
    </submittedName>
</protein>
<organism evidence="2 3">
    <name type="scientific">Pseudomicrostroma glucosiphilum</name>
    <dbReference type="NCBI Taxonomy" id="1684307"/>
    <lineage>
        <taxon>Eukaryota</taxon>
        <taxon>Fungi</taxon>
        <taxon>Dikarya</taxon>
        <taxon>Basidiomycota</taxon>
        <taxon>Ustilaginomycotina</taxon>
        <taxon>Exobasidiomycetes</taxon>
        <taxon>Microstromatales</taxon>
        <taxon>Microstromatales incertae sedis</taxon>
        <taxon>Pseudomicrostroma</taxon>
    </lineage>
</organism>
<name>A0A316U846_9BASI</name>
<proteinExistence type="predicted"/>
<dbReference type="RefSeq" id="XP_025346305.1">
    <property type="nucleotide sequence ID" value="XM_025491201.1"/>
</dbReference>
<evidence type="ECO:0000313" key="3">
    <source>
        <dbReference type="Proteomes" id="UP000245942"/>
    </source>
</evidence>
<evidence type="ECO:0000313" key="2">
    <source>
        <dbReference type="EMBL" id="PWN19145.1"/>
    </source>
</evidence>
<keyword evidence="1" id="KW-0732">Signal</keyword>
<dbReference type="AlphaFoldDB" id="A0A316U846"/>
<sequence length="257" mass="26268">MIALRAILLLAALLSVHIATARAINPTESQSNAKRFGVGIPVGDDAVAVGQTPNQGSSEVHRRFSFSNGGARLPGNVKTGGDQIGIAGRGEKPARRFSLGGLTGKTHIPVEIGIADRDTAEQPGAERRVFVSASQDDFWHGAVADGHSGSGKVHKEGLFSFAGVGAGVGIASTSIERAHLEVEEEGSVEQEKRFSFSGGGSRVGIAGAAEENEKRFSFAGMGGRVGIAGIAEKRAAAAAAAAEDASAKRAAAPHPLN</sequence>
<evidence type="ECO:0000256" key="1">
    <source>
        <dbReference type="SAM" id="SignalP"/>
    </source>
</evidence>
<dbReference type="GeneID" id="37012935"/>
<reference evidence="2 3" key="1">
    <citation type="journal article" date="2018" name="Mol. Biol. Evol.">
        <title>Broad Genomic Sampling Reveals a Smut Pathogenic Ancestry of the Fungal Clade Ustilaginomycotina.</title>
        <authorList>
            <person name="Kijpornyongpan T."/>
            <person name="Mondo S.J."/>
            <person name="Barry K."/>
            <person name="Sandor L."/>
            <person name="Lee J."/>
            <person name="Lipzen A."/>
            <person name="Pangilinan J."/>
            <person name="LaButti K."/>
            <person name="Hainaut M."/>
            <person name="Henrissat B."/>
            <person name="Grigoriev I.V."/>
            <person name="Spatafora J.W."/>
            <person name="Aime M.C."/>
        </authorList>
    </citation>
    <scope>NUCLEOTIDE SEQUENCE [LARGE SCALE GENOMIC DNA]</scope>
    <source>
        <strain evidence="2 3">MCA 4718</strain>
    </source>
</reference>